<sequence length="859" mass="92933">MDQGMFTLGGFGTAKDGRNLPRLGSRCDDDGKPGGRAVGIRRRMESATSFRRGKPQPVKDGLVMRLTPLRRRWACATLAASLTLSPGCHRLPYIDQTKTVPHDALGTILQEDREVKRAGFFEEEDPLSMFSDLPAMAPPRTTENPEAEEIWQLTLEEALRISLDNLETVRVTSLGAQGIPVQGFEPSPLGTGGAGQALGAGNLATVYDPAIQEAQIARALSVFDAQFQTQILWGRNVLPVNAGFQAGVLGGPRFPVIADNRTAQFNATLTKRAATGTLFQISQNITRTYTNNLFNTFPSDYTSTLQFQFLHPLLGGDTQNGLSGLQANRAPIVIARLDSDRTVWSFKNSIMEHVRSVEQQYWALAQAHVQLWSRETAVELGQEIVRKEQAELAAGVGTIADVAEAEQTLKSFELQRIQALYDVINTERQLRNVMGLPPADNRRIVPATAPIEARVEVDWNASFSQMMAYLPDIVIRQIGVRVAELQLVVARNGLLPRLDLQAAYGFNGLGRFLDQALGTQFGSALEAIDPRASAAQQSAGLNIQPGRYRNFENWNVGLTFSMPIGFRGAIADTKTAQYTLLQQRAYLQQTVHQAAHSLHRFFLEIDTNYKLFKTASELREAALTRLEVQKAKYEVGNVLIDRYLEAVNVWANAVSDEARFKTQYNISIIALEQAKGTLLAYNNIAVAEGPWPGQAYAQAADQQAGHLYIPTGDDLPDNPQPVTGRPNFDDLPPVKIPGVDPLVPPFPVPAPAGTLGPPPAPTVPARPAALPPDLTNNGGSPLPGVLPPLPGDRGGPARVAINGDRDVQPAGIGGGPGSNAIPSAPPIELPSRPTPRTPSAGLTLPAGEAPILLPPLPKE</sequence>
<evidence type="ECO:0000256" key="5">
    <source>
        <dbReference type="ARBA" id="ARBA00022692"/>
    </source>
</evidence>
<keyword evidence="10" id="KW-1185">Reference proteome</keyword>
<keyword evidence="5" id="KW-0812">Transmembrane</keyword>
<dbReference type="AlphaFoldDB" id="E8QZN9"/>
<dbReference type="GO" id="GO:1990281">
    <property type="term" value="C:efflux pump complex"/>
    <property type="evidence" value="ECO:0007669"/>
    <property type="project" value="TreeGrafter"/>
</dbReference>
<name>E8QZN9_ISOPI</name>
<dbReference type="eggNOG" id="COG1538">
    <property type="taxonomic scope" value="Bacteria"/>
</dbReference>
<dbReference type="InterPro" id="IPR051906">
    <property type="entry name" value="TolC-like"/>
</dbReference>
<dbReference type="EMBL" id="CP002353">
    <property type="protein sequence ID" value="ADV62175.1"/>
    <property type="molecule type" value="Genomic_DNA"/>
</dbReference>
<keyword evidence="6" id="KW-0472">Membrane</keyword>
<evidence type="ECO:0000313" key="10">
    <source>
        <dbReference type="Proteomes" id="UP000008631"/>
    </source>
</evidence>
<feature type="compositionally biased region" description="Pro residues" evidence="8">
    <location>
        <begin position="823"/>
        <end position="836"/>
    </location>
</feature>
<dbReference type="KEGG" id="ipa:Isop_1591"/>
<feature type="region of interest" description="Disordered" evidence="8">
    <location>
        <begin position="807"/>
        <end position="859"/>
    </location>
</feature>
<evidence type="ECO:0000256" key="6">
    <source>
        <dbReference type="ARBA" id="ARBA00023136"/>
    </source>
</evidence>
<keyword evidence="7" id="KW-0998">Cell outer membrane</keyword>
<comment type="similarity">
    <text evidence="2">Belongs to the outer membrane factor (OMF) (TC 1.B.17) family.</text>
</comment>
<feature type="region of interest" description="Disordered" evidence="8">
    <location>
        <begin position="747"/>
        <end position="766"/>
    </location>
</feature>
<organism evidence="9 10">
    <name type="scientific">Isosphaera pallida (strain ATCC 43644 / DSM 9630 / IS1B)</name>
    <dbReference type="NCBI Taxonomy" id="575540"/>
    <lineage>
        <taxon>Bacteria</taxon>
        <taxon>Pseudomonadati</taxon>
        <taxon>Planctomycetota</taxon>
        <taxon>Planctomycetia</taxon>
        <taxon>Isosphaerales</taxon>
        <taxon>Isosphaeraceae</taxon>
        <taxon>Isosphaera</taxon>
    </lineage>
</organism>
<reference evidence="9 10" key="2">
    <citation type="journal article" date="2011" name="Stand. Genomic Sci.">
        <title>Complete genome sequence of Isosphaera pallida type strain (IS1B).</title>
        <authorList>
            <consortium name="US DOE Joint Genome Institute (JGI-PGF)"/>
            <person name="Goker M."/>
            <person name="Cleland D."/>
            <person name="Saunders E."/>
            <person name="Lapidus A."/>
            <person name="Nolan M."/>
            <person name="Lucas S."/>
            <person name="Hammon N."/>
            <person name="Deshpande S."/>
            <person name="Cheng J.F."/>
            <person name="Tapia R."/>
            <person name="Han C."/>
            <person name="Goodwin L."/>
            <person name="Pitluck S."/>
            <person name="Liolios K."/>
            <person name="Pagani I."/>
            <person name="Ivanova N."/>
            <person name="Mavromatis K."/>
            <person name="Pati A."/>
            <person name="Chen A."/>
            <person name="Palaniappan K."/>
            <person name="Land M."/>
            <person name="Hauser L."/>
            <person name="Chang Y.J."/>
            <person name="Jeffries C.D."/>
            <person name="Detter J.C."/>
            <person name="Beck B."/>
            <person name="Woyke T."/>
            <person name="Bristow J."/>
            <person name="Eisen J.A."/>
            <person name="Markowitz V."/>
            <person name="Hugenholtz P."/>
            <person name="Kyrpides N.C."/>
            <person name="Klenk H.P."/>
        </authorList>
    </citation>
    <scope>NUCLEOTIDE SEQUENCE [LARGE SCALE GENOMIC DNA]</scope>
    <source>
        <strain evidence="10">ATCC 43644 / DSM 9630 / IS1B</strain>
    </source>
</reference>
<evidence type="ECO:0000256" key="1">
    <source>
        <dbReference type="ARBA" id="ARBA00004442"/>
    </source>
</evidence>
<evidence type="ECO:0000256" key="7">
    <source>
        <dbReference type="ARBA" id="ARBA00023237"/>
    </source>
</evidence>
<protein>
    <recommendedName>
        <fullName evidence="11">Outer membrane efflux protein</fullName>
    </recommendedName>
</protein>
<dbReference type="InParanoid" id="E8QZN9"/>
<evidence type="ECO:0000313" key="9">
    <source>
        <dbReference type="EMBL" id="ADV62175.1"/>
    </source>
</evidence>
<evidence type="ECO:0000256" key="2">
    <source>
        <dbReference type="ARBA" id="ARBA00007613"/>
    </source>
</evidence>
<dbReference type="OrthoDB" id="229865at2"/>
<dbReference type="GO" id="GO:0009279">
    <property type="term" value="C:cell outer membrane"/>
    <property type="evidence" value="ECO:0007669"/>
    <property type="project" value="UniProtKB-SubCell"/>
</dbReference>
<comment type="subcellular location">
    <subcellularLocation>
        <location evidence="1">Cell outer membrane</location>
    </subcellularLocation>
</comment>
<dbReference type="GO" id="GO:0015288">
    <property type="term" value="F:porin activity"/>
    <property type="evidence" value="ECO:0007669"/>
    <property type="project" value="TreeGrafter"/>
</dbReference>
<evidence type="ECO:0000256" key="3">
    <source>
        <dbReference type="ARBA" id="ARBA00022448"/>
    </source>
</evidence>
<dbReference type="PANTHER" id="PTHR30026:SF23">
    <property type="entry name" value="TO APRF-PUTATIVE OUTER MEMBRANE EFFLUX PROTEIN OR SECRETED ALKALINE PHOSPHATASE-RELATED"/>
    <property type="match status" value="1"/>
</dbReference>
<dbReference type="PANTHER" id="PTHR30026">
    <property type="entry name" value="OUTER MEMBRANE PROTEIN TOLC"/>
    <property type="match status" value="1"/>
</dbReference>
<dbReference type="Pfam" id="PF02321">
    <property type="entry name" value="OEP"/>
    <property type="match status" value="2"/>
</dbReference>
<dbReference type="SUPFAM" id="SSF56954">
    <property type="entry name" value="Outer membrane efflux proteins (OEP)"/>
    <property type="match status" value="1"/>
</dbReference>
<gene>
    <name evidence="9" type="ordered locus">Isop_1591</name>
</gene>
<dbReference type="STRING" id="575540.Isop_1591"/>
<feature type="compositionally biased region" description="Pro residues" evidence="8">
    <location>
        <begin position="747"/>
        <end position="764"/>
    </location>
</feature>
<keyword evidence="4" id="KW-1134">Transmembrane beta strand</keyword>
<evidence type="ECO:0000256" key="8">
    <source>
        <dbReference type="SAM" id="MobiDB-lite"/>
    </source>
</evidence>
<dbReference type="InterPro" id="IPR003423">
    <property type="entry name" value="OMP_efflux"/>
</dbReference>
<reference key="1">
    <citation type="submission" date="2010-11" db="EMBL/GenBank/DDBJ databases">
        <title>The complete sequence of chromosome of Isophaera pallida ATCC 43644.</title>
        <authorList>
            <consortium name="US DOE Joint Genome Institute (JGI-PGF)"/>
            <person name="Lucas S."/>
            <person name="Copeland A."/>
            <person name="Lapidus A."/>
            <person name="Bruce D."/>
            <person name="Goodwin L."/>
            <person name="Pitluck S."/>
            <person name="Kyrpides N."/>
            <person name="Mavromatis K."/>
            <person name="Pagani I."/>
            <person name="Ivanova N."/>
            <person name="Saunders E."/>
            <person name="Brettin T."/>
            <person name="Detter J.C."/>
            <person name="Han C."/>
            <person name="Tapia R."/>
            <person name="Land M."/>
            <person name="Hauser L."/>
            <person name="Markowitz V."/>
            <person name="Cheng J.-F."/>
            <person name="Hugenholtz P."/>
            <person name="Woyke T."/>
            <person name="Wu D."/>
            <person name="Eisen J.A."/>
        </authorList>
    </citation>
    <scope>NUCLEOTIDE SEQUENCE</scope>
    <source>
        <strain>ATCC 43644</strain>
    </source>
</reference>
<evidence type="ECO:0008006" key="11">
    <source>
        <dbReference type="Google" id="ProtNLM"/>
    </source>
</evidence>
<dbReference type="Proteomes" id="UP000008631">
    <property type="component" value="Chromosome"/>
</dbReference>
<dbReference type="GO" id="GO:0015562">
    <property type="term" value="F:efflux transmembrane transporter activity"/>
    <property type="evidence" value="ECO:0007669"/>
    <property type="project" value="InterPro"/>
</dbReference>
<evidence type="ECO:0000256" key="4">
    <source>
        <dbReference type="ARBA" id="ARBA00022452"/>
    </source>
</evidence>
<proteinExistence type="inferred from homology"/>
<dbReference type="Gene3D" id="1.20.1600.10">
    <property type="entry name" value="Outer membrane efflux proteins (OEP)"/>
    <property type="match status" value="1"/>
</dbReference>
<accession>E8QZN9</accession>
<keyword evidence="3" id="KW-0813">Transport</keyword>
<dbReference type="HOGENOM" id="CLU_018962_0_0_0"/>